<sequence length="274" mass="29299">MKELDGKVAVVSGASRGVGQRIAWRLGHESAAVALVARGESGLRETQKGMEELGARTLVVASDLSRPESIDRAKDEIEGELGQVSVLVNAAGIFGPIDLVKDTDPAAWIETIMVNTIAPYLTCRAFVGGMIDRGWGRIVNVTSAAALHEPEPLNSAYGTSKAALNRFTRHLAAELNGTGVTANVIHPGDLKTEMWATIKVDAGRLGATADAYTQWAEWVEKTGGDDPEKAADLVAELMSDEAAEVNGRFLWIRGGLQAPIASWGERGETQPWRK</sequence>
<dbReference type="InterPro" id="IPR036291">
    <property type="entry name" value="NAD(P)-bd_dom_sf"/>
</dbReference>
<dbReference type="Pfam" id="PF00106">
    <property type="entry name" value="adh_short"/>
    <property type="match status" value="1"/>
</dbReference>
<dbReference type="InterPro" id="IPR020904">
    <property type="entry name" value="Sc_DH/Rdtase_CS"/>
</dbReference>
<dbReference type="PANTHER" id="PTHR42879">
    <property type="entry name" value="3-OXOACYL-(ACYL-CARRIER-PROTEIN) REDUCTASE"/>
    <property type="match status" value="1"/>
</dbReference>
<dbReference type="GO" id="GO:0004316">
    <property type="term" value="F:3-oxoacyl-[acyl-carrier-protein] reductase (NADPH) activity"/>
    <property type="evidence" value="ECO:0007669"/>
    <property type="project" value="UniProtKB-EC"/>
</dbReference>
<protein>
    <submittedName>
        <fullName evidence="3">Putative 3-oxoacyl-(Acyl-carrier-protein) reductase FabG</fullName>
        <ecNumber evidence="3">1.1.1.100</ecNumber>
    </submittedName>
</protein>
<gene>
    <name evidence="3" type="ORF">SBA5_550026</name>
</gene>
<dbReference type="AlphaFoldDB" id="A0A2N9LU01"/>
<dbReference type="SUPFAM" id="SSF51735">
    <property type="entry name" value="NAD(P)-binding Rossmann-fold domains"/>
    <property type="match status" value="1"/>
</dbReference>
<keyword evidence="3" id="KW-0560">Oxidoreductase</keyword>
<dbReference type="InterPro" id="IPR050259">
    <property type="entry name" value="SDR"/>
</dbReference>
<accession>A0A2N9LU01</accession>
<dbReference type="FunFam" id="3.40.50.720:FF:000084">
    <property type="entry name" value="Short-chain dehydrogenase reductase"/>
    <property type="match status" value="1"/>
</dbReference>
<dbReference type="CDD" id="cd05233">
    <property type="entry name" value="SDR_c"/>
    <property type="match status" value="1"/>
</dbReference>
<dbReference type="InterPro" id="IPR002347">
    <property type="entry name" value="SDR_fam"/>
</dbReference>
<dbReference type="PROSITE" id="PS00061">
    <property type="entry name" value="ADH_SHORT"/>
    <property type="match status" value="1"/>
</dbReference>
<evidence type="ECO:0000256" key="1">
    <source>
        <dbReference type="ARBA" id="ARBA00006484"/>
    </source>
</evidence>
<dbReference type="GO" id="GO:0032787">
    <property type="term" value="P:monocarboxylic acid metabolic process"/>
    <property type="evidence" value="ECO:0007669"/>
    <property type="project" value="UniProtKB-ARBA"/>
</dbReference>
<name>A0A2N9LU01_9BACT</name>
<dbReference type="Gene3D" id="3.40.50.720">
    <property type="entry name" value="NAD(P)-binding Rossmann-like Domain"/>
    <property type="match status" value="1"/>
</dbReference>
<evidence type="ECO:0000313" key="4">
    <source>
        <dbReference type="Proteomes" id="UP000239735"/>
    </source>
</evidence>
<dbReference type="PANTHER" id="PTHR42879:SF2">
    <property type="entry name" value="3-OXOACYL-[ACYL-CARRIER-PROTEIN] REDUCTASE FABG"/>
    <property type="match status" value="1"/>
</dbReference>
<proteinExistence type="inferred from homology"/>
<reference evidence="4" key="1">
    <citation type="submission" date="2018-02" db="EMBL/GenBank/DDBJ databases">
        <authorList>
            <person name="Hausmann B."/>
        </authorList>
    </citation>
    <scope>NUCLEOTIDE SEQUENCE [LARGE SCALE GENOMIC DNA]</scope>
    <source>
        <strain evidence="4">Peat soil MAG SbA5</strain>
    </source>
</reference>
<dbReference type="EC" id="1.1.1.100" evidence="3"/>
<comment type="similarity">
    <text evidence="1 2">Belongs to the short-chain dehydrogenases/reductases (SDR) family.</text>
</comment>
<evidence type="ECO:0000256" key="2">
    <source>
        <dbReference type="RuleBase" id="RU000363"/>
    </source>
</evidence>
<dbReference type="PRINTS" id="PR00081">
    <property type="entry name" value="GDHRDH"/>
</dbReference>
<dbReference type="Proteomes" id="UP000239735">
    <property type="component" value="Unassembled WGS sequence"/>
</dbReference>
<dbReference type="PRINTS" id="PR00080">
    <property type="entry name" value="SDRFAMILY"/>
</dbReference>
<dbReference type="EMBL" id="OKRB01000114">
    <property type="protein sequence ID" value="SPE26603.1"/>
    <property type="molecule type" value="Genomic_DNA"/>
</dbReference>
<evidence type="ECO:0000313" key="3">
    <source>
        <dbReference type="EMBL" id="SPE26603.1"/>
    </source>
</evidence>
<organism evidence="3 4">
    <name type="scientific">Candidatus Sulfuritelmatomonas gaucii</name>
    <dbReference type="NCBI Taxonomy" id="2043161"/>
    <lineage>
        <taxon>Bacteria</taxon>
        <taxon>Pseudomonadati</taxon>
        <taxon>Acidobacteriota</taxon>
        <taxon>Terriglobia</taxon>
        <taxon>Terriglobales</taxon>
        <taxon>Acidobacteriaceae</taxon>
        <taxon>Candidatus Sulfuritelmatomonas</taxon>
    </lineage>
</organism>